<dbReference type="InterPro" id="IPR004518">
    <property type="entry name" value="MazG-like_dom"/>
</dbReference>
<protein>
    <recommendedName>
        <fullName evidence="2">NTP pyrophosphohydrolase MazG-like domain-containing protein</fullName>
    </recommendedName>
</protein>
<dbReference type="PANTHER" id="PTHR30522">
    <property type="entry name" value="NUCLEOSIDE TRIPHOSPHATE PYROPHOSPHOHYDROLASE"/>
    <property type="match status" value="1"/>
</dbReference>
<dbReference type="GO" id="GO:0046047">
    <property type="term" value="P:TTP catabolic process"/>
    <property type="evidence" value="ECO:0007669"/>
    <property type="project" value="TreeGrafter"/>
</dbReference>
<evidence type="ECO:0000259" key="2">
    <source>
        <dbReference type="Pfam" id="PF03819"/>
    </source>
</evidence>
<feature type="domain" description="NTP pyrophosphohydrolase MazG-like" evidence="2">
    <location>
        <begin position="16"/>
        <end position="96"/>
    </location>
</feature>
<dbReference type="EMBL" id="JANAFB010000037">
    <property type="protein sequence ID" value="MCP3426806.1"/>
    <property type="molecule type" value="Genomic_DNA"/>
</dbReference>
<dbReference type="AlphaFoldDB" id="A0A9X2KM44"/>
<accession>A0A9X2KM44</accession>
<dbReference type="PANTHER" id="PTHR30522:SF0">
    <property type="entry name" value="NUCLEOSIDE TRIPHOSPHATE PYROPHOSPHOHYDROLASE"/>
    <property type="match status" value="1"/>
</dbReference>
<dbReference type="Proteomes" id="UP001139502">
    <property type="component" value="Unassembled WGS sequence"/>
</dbReference>
<dbReference type="GO" id="GO:0046052">
    <property type="term" value="P:UTP catabolic process"/>
    <property type="evidence" value="ECO:0007669"/>
    <property type="project" value="TreeGrafter"/>
</dbReference>
<dbReference type="SUPFAM" id="SSF101386">
    <property type="entry name" value="all-alpha NTP pyrophosphatases"/>
    <property type="match status" value="1"/>
</dbReference>
<dbReference type="Gene3D" id="1.10.287.1080">
    <property type="entry name" value="MazG-like"/>
    <property type="match status" value="1"/>
</dbReference>
<feature type="compositionally biased region" description="Pro residues" evidence="1">
    <location>
        <begin position="114"/>
        <end position="125"/>
    </location>
</feature>
<dbReference type="GO" id="GO:0047429">
    <property type="term" value="F:nucleoside triphosphate diphosphatase activity"/>
    <property type="evidence" value="ECO:0007669"/>
    <property type="project" value="TreeGrafter"/>
</dbReference>
<dbReference type="GO" id="GO:0046081">
    <property type="term" value="P:dUTP catabolic process"/>
    <property type="evidence" value="ECO:0007669"/>
    <property type="project" value="TreeGrafter"/>
</dbReference>
<feature type="region of interest" description="Disordered" evidence="1">
    <location>
        <begin position="101"/>
        <end position="179"/>
    </location>
</feature>
<dbReference type="GO" id="GO:0046061">
    <property type="term" value="P:dATP catabolic process"/>
    <property type="evidence" value="ECO:0007669"/>
    <property type="project" value="TreeGrafter"/>
</dbReference>
<comment type="caution">
    <text evidence="3">The sequence shown here is derived from an EMBL/GenBank/DDBJ whole genome shotgun (WGS) entry which is preliminary data.</text>
</comment>
<dbReference type="InterPro" id="IPR011551">
    <property type="entry name" value="NTP_PyrPHydrolase_MazG"/>
</dbReference>
<proteinExistence type="predicted"/>
<dbReference type="Pfam" id="PF03819">
    <property type="entry name" value="MazG"/>
    <property type="match status" value="1"/>
</dbReference>
<sequence>MDALRSPGGCPWDGEQTHRSLVRYLIEESYEVVEAIEEPGGVDRALLREELGDVLLQVVFHARIAEEVPAASGGFDVAEVVEELNAKLVRRHPHVFVDAAPAAPADATSAASTPGPPPPCPPTPPRTRRRRGRPPDRRAAPREPDPALGRDQAGGEAGALGPFEGVPPASPPWRWPRRP</sequence>
<evidence type="ECO:0000256" key="1">
    <source>
        <dbReference type="SAM" id="MobiDB-lite"/>
    </source>
</evidence>
<feature type="compositionally biased region" description="Low complexity" evidence="1">
    <location>
        <begin position="101"/>
        <end position="113"/>
    </location>
</feature>
<reference evidence="3" key="1">
    <citation type="submission" date="2022-06" db="EMBL/GenBank/DDBJ databases">
        <title>Rothia sp. isolated from sandalwood seedling.</title>
        <authorList>
            <person name="Tuikhar N."/>
            <person name="Kirdat K."/>
            <person name="Thorat V."/>
            <person name="Swetha P."/>
            <person name="Padma S."/>
            <person name="Sundararaj R."/>
            <person name="Yadav A."/>
        </authorList>
    </citation>
    <scope>NUCLEOTIDE SEQUENCE</scope>
    <source>
        <strain evidence="3">AR01</strain>
    </source>
</reference>
<dbReference type="InterPro" id="IPR048015">
    <property type="entry name" value="NTP-PPase_MazG-like_N"/>
</dbReference>
<dbReference type="GO" id="GO:0006203">
    <property type="term" value="P:dGTP catabolic process"/>
    <property type="evidence" value="ECO:0007669"/>
    <property type="project" value="TreeGrafter"/>
</dbReference>
<evidence type="ECO:0000313" key="3">
    <source>
        <dbReference type="EMBL" id="MCP3426806.1"/>
    </source>
</evidence>
<organism evidence="3 4">
    <name type="scientific">Rothia santali</name>
    <dbReference type="NCBI Taxonomy" id="2949643"/>
    <lineage>
        <taxon>Bacteria</taxon>
        <taxon>Bacillati</taxon>
        <taxon>Actinomycetota</taxon>
        <taxon>Actinomycetes</taxon>
        <taxon>Micrococcales</taxon>
        <taxon>Micrococcaceae</taxon>
        <taxon>Rothia</taxon>
    </lineage>
</organism>
<dbReference type="GO" id="GO:0046076">
    <property type="term" value="P:dTTP catabolic process"/>
    <property type="evidence" value="ECO:0007669"/>
    <property type="project" value="TreeGrafter"/>
</dbReference>
<keyword evidence="4" id="KW-1185">Reference proteome</keyword>
<feature type="compositionally biased region" description="Basic and acidic residues" evidence="1">
    <location>
        <begin position="133"/>
        <end position="145"/>
    </location>
</feature>
<gene>
    <name evidence="3" type="ORF">NBM05_12530</name>
</gene>
<dbReference type="CDD" id="cd11528">
    <property type="entry name" value="NTP-PPase_MazG_Nterm"/>
    <property type="match status" value="1"/>
</dbReference>
<evidence type="ECO:0000313" key="4">
    <source>
        <dbReference type="Proteomes" id="UP001139502"/>
    </source>
</evidence>
<name>A0A9X2KM44_9MICC</name>
<feature type="compositionally biased region" description="Pro residues" evidence="1">
    <location>
        <begin position="168"/>
        <end position="179"/>
    </location>
</feature>